<dbReference type="EMBL" id="JAIWYP010000011">
    <property type="protein sequence ID" value="KAH3742313.1"/>
    <property type="molecule type" value="Genomic_DNA"/>
</dbReference>
<dbReference type="Proteomes" id="UP000828390">
    <property type="component" value="Unassembled WGS sequence"/>
</dbReference>
<feature type="compositionally biased region" description="Polar residues" evidence="1">
    <location>
        <begin position="27"/>
        <end position="45"/>
    </location>
</feature>
<comment type="caution">
    <text evidence="2">The sequence shown here is derived from an EMBL/GenBank/DDBJ whole genome shotgun (WGS) entry which is preliminary data.</text>
</comment>
<accession>A0A9D4I2Y1</accession>
<evidence type="ECO:0000313" key="2">
    <source>
        <dbReference type="EMBL" id="KAH3742313.1"/>
    </source>
</evidence>
<name>A0A9D4I2Y1_DREPO</name>
<evidence type="ECO:0000313" key="3">
    <source>
        <dbReference type="Proteomes" id="UP000828390"/>
    </source>
</evidence>
<organism evidence="2 3">
    <name type="scientific">Dreissena polymorpha</name>
    <name type="common">Zebra mussel</name>
    <name type="synonym">Mytilus polymorpha</name>
    <dbReference type="NCBI Taxonomy" id="45954"/>
    <lineage>
        <taxon>Eukaryota</taxon>
        <taxon>Metazoa</taxon>
        <taxon>Spiralia</taxon>
        <taxon>Lophotrochozoa</taxon>
        <taxon>Mollusca</taxon>
        <taxon>Bivalvia</taxon>
        <taxon>Autobranchia</taxon>
        <taxon>Heteroconchia</taxon>
        <taxon>Euheterodonta</taxon>
        <taxon>Imparidentia</taxon>
        <taxon>Neoheterodontei</taxon>
        <taxon>Myida</taxon>
        <taxon>Dreissenoidea</taxon>
        <taxon>Dreissenidae</taxon>
        <taxon>Dreissena</taxon>
    </lineage>
</organism>
<keyword evidence="3" id="KW-1185">Reference proteome</keyword>
<dbReference type="AlphaFoldDB" id="A0A9D4I2Y1"/>
<sequence length="61" mass="6370">MAHSPLMTSTLQVTTGDGTTTYLSMTSGDCTASQTPTSAQASNRGDTMVLIQHGMGRTYAQ</sequence>
<reference evidence="2" key="1">
    <citation type="journal article" date="2019" name="bioRxiv">
        <title>The Genome of the Zebra Mussel, Dreissena polymorpha: A Resource for Invasive Species Research.</title>
        <authorList>
            <person name="McCartney M.A."/>
            <person name="Auch B."/>
            <person name="Kono T."/>
            <person name="Mallez S."/>
            <person name="Zhang Y."/>
            <person name="Obille A."/>
            <person name="Becker A."/>
            <person name="Abrahante J.E."/>
            <person name="Garbe J."/>
            <person name="Badalamenti J.P."/>
            <person name="Herman A."/>
            <person name="Mangelson H."/>
            <person name="Liachko I."/>
            <person name="Sullivan S."/>
            <person name="Sone E.D."/>
            <person name="Koren S."/>
            <person name="Silverstein K.A.T."/>
            <person name="Beckman K.B."/>
            <person name="Gohl D.M."/>
        </authorList>
    </citation>
    <scope>NUCLEOTIDE SEQUENCE</scope>
    <source>
        <strain evidence="2">Duluth1</strain>
        <tissue evidence="2">Whole animal</tissue>
    </source>
</reference>
<proteinExistence type="predicted"/>
<reference evidence="2" key="2">
    <citation type="submission" date="2020-11" db="EMBL/GenBank/DDBJ databases">
        <authorList>
            <person name="McCartney M.A."/>
            <person name="Auch B."/>
            <person name="Kono T."/>
            <person name="Mallez S."/>
            <person name="Becker A."/>
            <person name="Gohl D.M."/>
            <person name="Silverstein K.A.T."/>
            <person name="Koren S."/>
            <person name="Bechman K.B."/>
            <person name="Herman A."/>
            <person name="Abrahante J.E."/>
            <person name="Garbe J."/>
        </authorList>
    </citation>
    <scope>NUCLEOTIDE SEQUENCE</scope>
    <source>
        <strain evidence="2">Duluth1</strain>
        <tissue evidence="2">Whole animal</tissue>
    </source>
</reference>
<gene>
    <name evidence="2" type="ORF">DPMN_049053</name>
</gene>
<evidence type="ECO:0000256" key="1">
    <source>
        <dbReference type="SAM" id="MobiDB-lite"/>
    </source>
</evidence>
<feature type="region of interest" description="Disordered" evidence="1">
    <location>
        <begin position="25"/>
        <end position="45"/>
    </location>
</feature>
<protein>
    <submittedName>
        <fullName evidence="2">Uncharacterized protein</fullName>
    </submittedName>
</protein>